<proteinExistence type="predicted"/>
<accession>A0A8J8GU29</accession>
<feature type="region of interest" description="Disordered" evidence="1">
    <location>
        <begin position="1"/>
        <end position="21"/>
    </location>
</feature>
<dbReference type="AlphaFoldDB" id="A0A8J8GU29"/>
<feature type="compositionally biased region" description="Basic and acidic residues" evidence="1">
    <location>
        <begin position="126"/>
        <end position="138"/>
    </location>
</feature>
<feature type="region of interest" description="Disordered" evidence="1">
    <location>
        <begin position="100"/>
        <end position="169"/>
    </location>
</feature>
<dbReference type="RefSeq" id="WP_174682771.1">
    <property type="nucleotide sequence ID" value="NZ_JABUQZ010000002.1"/>
</dbReference>
<sequence length="169" mass="19033">MVPEPEDIPPVTNGRALTTDRDRRHLARAGDADDNDHYQAVSRVRRRIRENIDEDVELLREHNPRLLEELRGVVCEPTEDDGPLDEAIEHMIDALENVNRVRSRRYEAGTQDARDRSADGDEDGDHDGGRSATEDARLETALNHIDAARRALVAETEEPVSGAERDPDQ</sequence>
<protein>
    <submittedName>
        <fullName evidence="2">Uncharacterized protein</fullName>
    </submittedName>
</protein>
<gene>
    <name evidence="2" type="ORF">HT576_23825</name>
    <name evidence="3" type="ORF">HTZ84_21955</name>
</gene>
<dbReference type="Proteomes" id="UP000728647">
    <property type="component" value="Unassembled WGS sequence"/>
</dbReference>
<comment type="caution">
    <text evidence="2">The sequence shown here is derived from an EMBL/GenBank/DDBJ whole genome shotgun (WGS) entry which is preliminary data.</text>
</comment>
<dbReference type="EMBL" id="JABUQZ010000002">
    <property type="protein sequence ID" value="NUC74931.1"/>
    <property type="molecule type" value="Genomic_DNA"/>
</dbReference>
<dbReference type="OrthoDB" id="186537at2157"/>
<dbReference type="EMBL" id="JABURA010000004">
    <property type="protein sequence ID" value="NUB94007.1"/>
    <property type="molecule type" value="Genomic_DNA"/>
</dbReference>
<evidence type="ECO:0000256" key="1">
    <source>
        <dbReference type="SAM" id="MobiDB-lite"/>
    </source>
</evidence>
<organism evidence="2 4">
    <name type="scientific">Haloterrigena gelatinilytica</name>
    <dbReference type="NCBI Taxonomy" id="2741724"/>
    <lineage>
        <taxon>Archaea</taxon>
        <taxon>Methanobacteriati</taxon>
        <taxon>Methanobacteriota</taxon>
        <taxon>Stenosarchaea group</taxon>
        <taxon>Halobacteria</taxon>
        <taxon>Halobacteriales</taxon>
        <taxon>Natrialbaceae</taxon>
        <taxon>Haloterrigena</taxon>
    </lineage>
</organism>
<name>A0A8J8GU29_9EURY</name>
<evidence type="ECO:0000313" key="4">
    <source>
        <dbReference type="Proteomes" id="UP000728647"/>
    </source>
</evidence>
<evidence type="ECO:0000313" key="2">
    <source>
        <dbReference type="EMBL" id="NUB94007.1"/>
    </source>
</evidence>
<reference evidence="2 5" key="1">
    <citation type="submission" date="2020-06" db="EMBL/GenBank/DDBJ databases">
        <title>Haloterrigena sp. nov., an extremely halophilic archaeon isolated from a saline sediment.</title>
        <authorList>
            <person name="Liu B.-B."/>
        </authorList>
    </citation>
    <scope>NUCLEOTIDE SEQUENCE</scope>
    <source>
        <strain evidence="2">SYSU A121-1</strain>
        <strain evidence="3 5">SYSU A558-1</strain>
    </source>
</reference>
<feature type="compositionally biased region" description="Basic and acidic residues" evidence="1">
    <location>
        <begin position="104"/>
        <end position="119"/>
    </location>
</feature>
<dbReference type="Proteomes" id="UP001016761">
    <property type="component" value="Unassembled WGS sequence"/>
</dbReference>
<evidence type="ECO:0000313" key="3">
    <source>
        <dbReference type="EMBL" id="NUC74931.1"/>
    </source>
</evidence>
<evidence type="ECO:0000313" key="5">
    <source>
        <dbReference type="Proteomes" id="UP001016761"/>
    </source>
</evidence>
<keyword evidence="5" id="KW-1185">Reference proteome</keyword>